<keyword evidence="3" id="KW-1185">Reference proteome</keyword>
<dbReference type="NCBIfam" id="NF041384">
    <property type="entry name" value="YHS_seleno_dom"/>
    <property type="match status" value="1"/>
</dbReference>
<protein>
    <submittedName>
        <fullName evidence="2">YHS domain-containing (Seleno)protein</fullName>
    </submittedName>
</protein>
<proteinExistence type="predicted"/>
<reference evidence="2 3" key="1">
    <citation type="submission" date="2024-02" db="EMBL/GenBank/DDBJ databases">
        <title>Bacteria isolated from the canopy kelp, Nereocystis luetkeana.</title>
        <authorList>
            <person name="Pfister C.A."/>
            <person name="Younker I.T."/>
            <person name="Light S.H."/>
        </authorList>
    </citation>
    <scope>NUCLEOTIDE SEQUENCE [LARGE SCALE GENOMIC DNA]</scope>
    <source>
        <strain evidence="2 3">TI.4.07</strain>
    </source>
</reference>
<evidence type="ECO:0000313" key="3">
    <source>
        <dbReference type="Proteomes" id="UP001379949"/>
    </source>
</evidence>
<evidence type="ECO:0000256" key="1">
    <source>
        <dbReference type="SAM" id="SignalP"/>
    </source>
</evidence>
<evidence type="ECO:0000313" key="2">
    <source>
        <dbReference type="EMBL" id="MEL0613743.1"/>
    </source>
</evidence>
<feature type="chain" id="PRO_5046709799" evidence="1">
    <location>
        <begin position="25"/>
        <end position="161"/>
    </location>
</feature>
<dbReference type="RefSeq" id="WP_341564963.1">
    <property type="nucleotide sequence ID" value="NZ_JBAKAQ010000006.1"/>
</dbReference>
<keyword evidence="1" id="KW-0732">Signal</keyword>
<name>A0ABU9G5I4_9GAMM</name>
<dbReference type="Proteomes" id="UP001379949">
    <property type="component" value="Unassembled WGS sequence"/>
</dbReference>
<comment type="caution">
    <text evidence="2">The sequence shown here is derived from an EMBL/GenBank/DDBJ whole genome shotgun (WGS) entry which is preliminary data.</text>
</comment>
<dbReference type="EMBL" id="JBAKAR010000008">
    <property type="protein sequence ID" value="MEL0613743.1"/>
    <property type="molecule type" value="Genomic_DNA"/>
</dbReference>
<accession>A0ABU9G5I4</accession>
<organism evidence="2 3">
    <name type="scientific">Marinomonas arenicola</name>
    <dbReference type="NCBI Taxonomy" id="569601"/>
    <lineage>
        <taxon>Bacteria</taxon>
        <taxon>Pseudomonadati</taxon>
        <taxon>Pseudomonadota</taxon>
        <taxon>Gammaproteobacteria</taxon>
        <taxon>Oceanospirillales</taxon>
        <taxon>Oceanospirillaceae</taxon>
        <taxon>Marinomonas</taxon>
    </lineage>
</organism>
<sequence>MQVSTFIKHIAVASVLFSSAAAFAADIDSNADANDLAIQGYDTVAYFTMGKPVLGSTEFTSNYKNATFRFVSEQNRNLFNKDKVKYAPQFGNFCAMGTAMGLKFDVDPTAWKIVEGKLYLNLNKDVQKAWLRDVPGNIKTAEQNWPTLKDLTADQAKALNG</sequence>
<gene>
    <name evidence="2" type="ORF">V6242_11350</name>
</gene>
<feature type="signal peptide" evidence="1">
    <location>
        <begin position="1"/>
        <end position="24"/>
    </location>
</feature>